<keyword evidence="3" id="KW-1185">Reference proteome</keyword>
<evidence type="ECO:0000313" key="3">
    <source>
        <dbReference type="Proteomes" id="UP001215280"/>
    </source>
</evidence>
<sequence>MALFCVKAFKKGQTGTSRLPRTQSSAAIAVSYQVPRFVKKQPDVSQIPDLARDRPTRWSEPPRRSGTPGSRGESSREGAYRVPHLWAVERVQIQIAHVREAENRFKIGDGDVEGVVLEHDRQRFEVYLEAGNGDVIGGPHSSYWGGCPGRRVFVDIERRRNRQSPVKVLTGFYINGSAVVNAEETVVDNINNHKWGAIPASEAPEEVERRRESEPGSRKALGRAVYLFGQNDTLTVVSQGSEAMERGLIYLQMRVTFSAWPTGLPPHRRAFSGLGLDLGGDQSPSPAYRLASPFDGLASPFARLAEKRACAYPSFPTSYLINLSVYTACSRCDDMRSALDTTSGNIVNLAQNYGLSGLSTLCWDLLRGPSSPSMIWLEKIGVLQDELFKFESAVCVSEKNLQAAQYWGSSGSYVEPHT</sequence>
<dbReference type="AlphaFoldDB" id="A0AAD7IZZ8"/>
<feature type="region of interest" description="Disordered" evidence="1">
    <location>
        <begin position="43"/>
        <end position="78"/>
    </location>
</feature>
<gene>
    <name evidence="2" type="ORF">DFH07DRAFT_773828</name>
</gene>
<feature type="compositionally biased region" description="Basic and acidic residues" evidence="1">
    <location>
        <begin position="50"/>
        <end position="63"/>
    </location>
</feature>
<accession>A0AAD7IZZ8</accession>
<evidence type="ECO:0000256" key="1">
    <source>
        <dbReference type="SAM" id="MobiDB-lite"/>
    </source>
</evidence>
<evidence type="ECO:0000313" key="2">
    <source>
        <dbReference type="EMBL" id="KAJ7754173.1"/>
    </source>
</evidence>
<dbReference type="Proteomes" id="UP001215280">
    <property type="component" value="Unassembled WGS sequence"/>
</dbReference>
<organism evidence="2 3">
    <name type="scientific">Mycena maculata</name>
    <dbReference type="NCBI Taxonomy" id="230809"/>
    <lineage>
        <taxon>Eukaryota</taxon>
        <taxon>Fungi</taxon>
        <taxon>Dikarya</taxon>
        <taxon>Basidiomycota</taxon>
        <taxon>Agaricomycotina</taxon>
        <taxon>Agaricomycetes</taxon>
        <taxon>Agaricomycetidae</taxon>
        <taxon>Agaricales</taxon>
        <taxon>Marasmiineae</taxon>
        <taxon>Mycenaceae</taxon>
        <taxon>Mycena</taxon>
    </lineage>
</organism>
<proteinExistence type="predicted"/>
<comment type="caution">
    <text evidence="2">The sequence shown here is derived from an EMBL/GenBank/DDBJ whole genome shotgun (WGS) entry which is preliminary data.</text>
</comment>
<dbReference type="EMBL" id="JARJLG010000068">
    <property type="protein sequence ID" value="KAJ7754173.1"/>
    <property type="molecule type" value="Genomic_DNA"/>
</dbReference>
<protein>
    <submittedName>
        <fullName evidence="2">Uncharacterized protein</fullName>
    </submittedName>
</protein>
<reference evidence="2" key="1">
    <citation type="submission" date="2023-03" db="EMBL/GenBank/DDBJ databases">
        <title>Massive genome expansion in bonnet fungi (Mycena s.s.) driven by repeated elements and novel gene families across ecological guilds.</title>
        <authorList>
            <consortium name="Lawrence Berkeley National Laboratory"/>
            <person name="Harder C.B."/>
            <person name="Miyauchi S."/>
            <person name="Viragh M."/>
            <person name="Kuo A."/>
            <person name="Thoen E."/>
            <person name="Andreopoulos B."/>
            <person name="Lu D."/>
            <person name="Skrede I."/>
            <person name="Drula E."/>
            <person name="Henrissat B."/>
            <person name="Morin E."/>
            <person name="Kohler A."/>
            <person name="Barry K."/>
            <person name="LaButti K."/>
            <person name="Morin E."/>
            <person name="Salamov A."/>
            <person name="Lipzen A."/>
            <person name="Mereny Z."/>
            <person name="Hegedus B."/>
            <person name="Baldrian P."/>
            <person name="Stursova M."/>
            <person name="Weitz H."/>
            <person name="Taylor A."/>
            <person name="Grigoriev I.V."/>
            <person name="Nagy L.G."/>
            <person name="Martin F."/>
            <person name="Kauserud H."/>
        </authorList>
    </citation>
    <scope>NUCLEOTIDE SEQUENCE</scope>
    <source>
        <strain evidence="2">CBHHK188m</strain>
    </source>
</reference>
<name>A0AAD7IZZ8_9AGAR</name>